<dbReference type="EMBL" id="HBIP01013238">
    <property type="protein sequence ID" value="CAE0492509.1"/>
    <property type="molecule type" value="Transcribed_RNA"/>
</dbReference>
<sequence length="166" mass="17834">MLHVASHFQAASAELFAVPAYANESPEEALGCSSSKAAAALLAIQPYDQKAIQVAAVKDNSAFLKERAEAAKEEMKLLIKAAKKEAKAIRKGAKALESIKGLAQFGDDDEDEDSAGVFQFKVFESSQESMSFLDDNADMDVDGMCAVSEELQEVIDKIVEIVDDAL</sequence>
<name>A0A7S3VKS3_DUNTE</name>
<proteinExistence type="predicted"/>
<gene>
    <name evidence="2" type="ORF">DTER00134_LOCUS7582</name>
</gene>
<feature type="coiled-coil region" evidence="1">
    <location>
        <begin position="54"/>
        <end position="88"/>
    </location>
</feature>
<accession>A0A7S3VKS3</accession>
<evidence type="ECO:0000256" key="1">
    <source>
        <dbReference type="SAM" id="Coils"/>
    </source>
</evidence>
<organism evidence="2">
    <name type="scientific">Dunaliella tertiolecta</name>
    <name type="common">Green alga</name>
    <dbReference type="NCBI Taxonomy" id="3047"/>
    <lineage>
        <taxon>Eukaryota</taxon>
        <taxon>Viridiplantae</taxon>
        <taxon>Chlorophyta</taxon>
        <taxon>core chlorophytes</taxon>
        <taxon>Chlorophyceae</taxon>
        <taxon>CS clade</taxon>
        <taxon>Chlamydomonadales</taxon>
        <taxon>Dunaliellaceae</taxon>
        <taxon>Dunaliella</taxon>
    </lineage>
</organism>
<dbReference type="AlphaFoldDB" id="A0A7S3VKS3"/>
<evidence type="ECO:0000313" key="2">
    <source>
        <dbReference type="EMBL" id="CAE0492509.1"/>
    </source>
</evidence>
<keyword evidence="1" id="KW-0175">Coiled coil</keyword>
<reference evidence="2" key="1">
    <citation type="submission" date="2021-01" db="EMBL/GenBank/DDBJ databases">
        <authorList>
            <person name="Corre E."/>
            <person name="Pelletier E."/>
            <person name="Niang G."/>
            <person name="Scheremetjew M."/>
            <person name="Finn R."/>
            <person name="Kale V."/>
            <person name="Holt S."/>
            <person name="Cochrane G."/>
            <person name="Meng A."/>
            <person name="Brown T."/>
            <person name="Cohen L."/>
        </authorList>
    </citation>
    <scope>NUCLEOTIDE SEQUENCE</scope>
    <source>
        <strain evidence="2">CCMP1320</strain>
    </source>
</reference>
<protein>
    <submittedName>
        <fullName evidence="2">Uncharacterized protein</fullName>
    </submittedName>
</protein>